<comment type="caution">
    <text evidence="2">The sequence shown here is derived from an EMBL/GenBank/DDBJ whole genome shotgun (WGS) entry which is preliminary data.</text>
</comment>
<dbReference type="EMBL" id="JAIQCV010000009">
    <property type="protein sequence ID" value="KAH1066085.1"/>
    <property type="molecule type" value="Genomic_DNA"/>
</dbReference>
<evidence type="ECO:0000313" key="2">
    <source>
        <dbReference type="EMBL" id="KAH1066085.1"/>
    </source>
</evidence>
<name>A0A9D3ZV00_9ROSI</name>
<evidence type="ECO:0000313" key="3">
    <source>
        <dbReference type="Proteomes" id="UP000828251"/>
    </source>
</evidence>
<dbReference type="Proteomes" id="UP000828251">
    <property type="component" value="Unassembled WGS sequence"/>
</dbReference>
<reference evidence="2 3" key="1">
    <citation type="journal article" date="2021" name="Plant Biotechnol. J.">
        <title>Multi-omics assisted identification of the key and species-specific regulatory components of drought-tolerant mechanisms in Gossypium stocksii.</title>
        <authorList>
            <person name="Yu D."/>
            <person name="Ke L."/>
            <person name="Zhang D."/>
            <person name="Wu Y."/>
            <person name="Sun Y."/>
            <person name="Mei J."/>
            <person name="Sun J."/>
            <person name="Sun Y."/>
        </authorList>
    </citation>
    <scope>NUCLEOTIDE SEQUENCE [LARGE SCALE GENOMIC DNA]</scope>
    <source>
        <strain evidence="3">cv. E1</strain>
        <tissue evidence="2">Leaf</tissue>
    </source>
</reference>
<keyword evidence="3" id="KW-1185">Reference proteome</keyword>
<sequence>MKRVDVQAEPKETCGKSRKDSRLRDMLSALEGRMTNLDKFMDRMKEIFEILRDAP</sequence>
<evidence type="ECO:0000256" key="1">
    <source>
        <dbReference type="SAM" id="MobiDB-lite"/>
    </source>
</evidence>
<dbReference type="AlphaFoldDB" id="A0A9D3ZV00"/>
<protein>
    <submittedName>
        <fullName evidence="2">Uncharacterized protein</fullName>
    </submittedName>
</protein>
<gene>
    <name evidence="2" type="ORF">J1N35_031072</name>
</gene>
<feature type="region of interest" description="Disordered" evidence="1">
    <location>
        <begin position="1"/>
        <end position="20"/>
    </location>
</feature>
<proteinExistence type="predicted"/>
<organism evidence="2 3">
    <name type="scientific">Gossypium stocksii</name>
    <dbReference type="NCBI Taxonomy" id="47602"/>
    <lineage>
        <taxon>Eukaryota</taxon>
        <taxon>Viridiplantae</taxon>
        <taxon>Streptophyta</taxon>
        <taxon>Embryophyta</taxon>
        <taxon>Tracheophyta</taxon>
        <taxon>Spermatophyta</taxon>
        <taxon>Magnoliopsida</taxon>
        <taxon>eudicotyledons</taxon>
        <taxon>Gunneridae</taxon>
        <taxon>Pentapetalae</taxon>
        <taxon>rosids</taxon>
        <taxon>malvids</taxon>
        <taxon>Malvales</taxon>
        <taxon>Malvaceae</taxon>
        <taxon>Malvoideae</taxon>
        <taxon>Gossypium</taxon>
    </lineage>
</organism>
<accession>A0A9D3ZV00</accession>